<evidence type="ECO:0000256" key="4">
    <source>
        <dbReference type="PROSITE-ProRule" id="PRU00108"/>
    </source>
</evidence>
<feature type="compositionally biased region" description="Low complexity" evidence="5">
    <location>
        <begin position="33"/>
        <end position="50"/>
    </location>
</feature>
<reference evidence="7 8" key="1">
    <citation type="submission" date="2020-03" db="EMBL/GenBank/DDBJ databases">
        <title>Draft Genome Sequence of Cudoniella acicularis.</title>
        <authorList>
            <person name="Buettner E."/>
            <person name="Kellner H."/>
        </authorList>
    </citation>
    <scope>NUCLEOTIDE SEQUENCE [LARGE SCALE GENOMIC DNA]</scope>
    <source>
        <strain evidence="7 8">DSM 108380</strain>
    </source>
</reference>
<evidence type="ECO:0000313" key="8">
    <source>
        <dbReference type="Proteomes" id="UP000566819"/>
    </source>
</evidence>
<dbReference type="OrthoDB" id="10056939at2759"/>
<dbReference type="PROSITE" id="PS50071">
    <property type="entry name" value="HOMEOBOX_2"/>
    <property type="match status" value="1"/>
</dbReference>
<evidence type="ECO:0000256" key="3">
    <source>
        <dbReference type="ARBA" id="ARBA00023242"/>
    </source>
</evidence>
<evidence type="ECO:0000256" key="5">
    <source>
        <dbReference type="SAM" id="MobiDB-lite"/>
    </source>
</evidence>
<name>A0A8H4W0Z2_9HELO</name>
<evidence type="ECO:0000313" key="7">
    <source>
        <dbReference type="EMBL" id="KAF4627735.1"/>
    </source>
</evidence>
<dbReference type="Pfam" id="PF05920">
    <property type="entry name" value="Homeobox_KN"/>
    <property type="match status" value="1"/>
</dbReference>
<feature type="compositionally biased region" description="Basic and acidic residues" evidence="5">
    <location>
        <begin position="453"/>
        <end position="468"/>
    </location>
</feature>
<feature type="compositionally biased region" description="Polar residues" evidence="5">
    <location>
        <begin position="348"/>
        <end position="367"/>
    </location>
</feature>
<accession>A0A8H4W0Z2</accession>
<evidence type="ECO:0000256" key="1">
    <source>
        <dbReference type="ARBA" id="ARBA00023125"/>
    </source>
</evidence>
<dbReference type="Gene3D" id="1.10.10.60">
    <property type="entry name" value="Homeodomain-like"/>
    <property type="match status" value="1"/>
</dbReference>
<feature type="domain" description="Homeobox" evidence="6">
    <location>
        <begin position="649"/>
        <end position="708"/>
    </location>
</feature>
<feature type="region of interest" description="Disordered" evidence="5">
    <location>
        <begin position="420"/>
        <end position="545"/>
    </location>
</feature>
<dbReference type="InterPro" id="IPR050224">
    <property type="entry name" value="TALE_homeobox"/>
</dbReference>
<dbReference type="Proteomes" id="UP000566819">
    <property type="component" value="Unassembled WGS sequence"/>
</dbReference>
<gene>
    <name evidence="7" type="ORF">G7Y89_g10419</name>
</gene>
<keyword evidence="2 4" id="KW-0371">Homeobox</keyword>
<proteinExistence type="predicted"/>
<feature type="compositionally biased region" description="Low complexity" evidence="5">
    <location>
        <begin position="475"/>
        <end position="502"/>
    </location>
</feature>
<dbReference type="GO" id="GO:0005634">
    <property type="term" value="C:nucleus"/>
    <property type="evidence" value="ECO:0007669"/>
    <property type="project" value="UniProtKB-SubCell"/>
</dbReference>
<feature type="compositionally biased region" description="Polar residues" evidence="5">
    <location>
        <begin position="632"/>
        <end position="648"/>
    </location>
</feature>
<comment type="subcellular location">
    <subcellularLocation>
        <location evidence="4">Nucleus</location>
    </subcellularLocation>
</comment>
<keyword evidence="1 4" id="KW-0238">DNA-binding</keyword>
<dbReference type="AlphaFoldDB" id="A0A8H4W0Z2"/>
<feature type="region of interest" description="Disordered" evidence="5">
    <location>
        <begin position="27"/>
        <end position="50"/>
    </location>
</feature>
<dbReference type="EMBL" id="JAAMPI010000919">
    <property type="protein sequence ID" value="KAF4627735.1"/>
    <property type="molecule type" value="Genomic_DNA"/>
</dbReference>
<dbReference type="PANTHER" id="PTHR11850">
    <property type="entry name" value="HOMEOBOX PROTEIN TRANSCRIPTION FACTORS"/>
    <property type="match status" value="1"/>
</dbReference>
<evidence type="ECO:0000259" key="6">
    <source>
        <dbReference type="PROSITE" id="PS50071"/>
    </source>
</evidence>
<feature type="region of interest" description="Disordered" evidence="5">
    <location>
        <begin position="347"/>
        <end position="368"/>
    </location>
</feature>
<dbReference type="InterPro" id="IPR008422">
    <property type="entry name" value="KN_HD"/>
</dbReference>
<feature type="region of interest" description="Disordered" evidence="5">
    <location>
        <begin position="632"/>
        <end position="662"/>
    </location>
</feature>
<evidence type="ECO:0000256" key="2">
    <source>
        <dbReference type="ARBA" id="ARBA00023155"/>
    </source>
</evidence>
<dbReference type="SUPFAM" id="SSF46689">
    <property type="entry name" value="Homeodomain-like"/>
    <property type="match status" value="1"/>
</dbReference>
<dbReference type="CDD" id="cd00086">
    <property type="entry name" value="homeodomain"/>
    <property type="match status" value="1"/>
</dbReference>
<protein>
    <recommendedName>
        <fullName evidence="6">Homeobox domain-containing protein</fullName>
    </recommendedName>
</protein>
<dbReference type="InterPro" id="IPR001356">
    <property type="entry name" value="HD"/>
</dbReference>
<feature type="compositionally biased region" description="Polar residues" evidence="5">
    <location>
        <begin position="503"/>
        <end position="512"/>
    </location>
</feature>
<organism evidence="7 8">
    <name type="scientific">Cudoniella acicularis</name>
    <dbReference type="NCBI Taxonomy" id="354080"/>
    <lineage>
        <taxon>Eukaryota</taxon>
        <taxon>Fungi</taxon>
        <taxon>Dikarya</taxon>
        <taxon>Ascomycota</taxon>
        <taxon>Pezizomycotina</taxon>
        <taxon>Leotiomycetes</taxon>
        <taxon>Helotiales</taxon>
        <taxon>Tricladiaceae</taxon>
        <taxon>Cudoniella</taxon>
    </lineage>
</organism>
<comment type="caution">
    <text evidence="7">The sequence shown here is derived from an EMBL/GenBank/DDBJ whole genome shotgun (WGS) entry which is preliminary data.</text>
</comment>
<keyword evidence="3 4" id="KW-0539">Nucleus</keyword>
<dbReference type="InterPro" id="IPR009057">
    <property type="entry name" value="Homeodomain-like_sf"/>
</dbReference>
<dbReference type="GO" id="GO:0003677">
    <property type="term" value="F:DNA binding"/>
    <property type="evidence" value="ECO:0007669"/>
    <property type="project" value="UniProtKB-UniRule"/>
</dbReference>
<dbReference type="GO" id="GO:0006355">
    <property type="term" value="P:regulation of DNA-templated transcription"/>
    <property type="evidence" value="ECO:0007669"/>
    <property type="project" value="InterPro"/>
</dbReference>
<keyword evidence="8" id="KW-1185">Reference proteome</keyword>
<sequence>MLGLTWLPRLDRGSVRFSEALSAELVARREPTPDGSQGQDQDQDPPTSQDCQNFVQMHVRDRDHWINPLIKSQAFHRTRSAPSVRQLAGCSWKHAPVRHRMFPSGNLDASYLRLASQDLSNCLSIPYPPLTPRPDPAASLFPKGGKPLPPSATLKYPPRYLSSDPNDTLLVSPLLYNYQTKLLLDLSGKYPSPASVQQPVDPSLPSALVKALIIFKTPTIATLLSSKGSQYSYRISTHTPHLHRYIILRRLSSSPITARTSDRHWRSVKPYTNSTSGLYPPETTNLSYIQKVANLATAILAPSFSAALEPNSFARSRSWEGGSSRTGIFPSVVPRKRTPLLGMEQLPSRFSPQSHFNETSAENSSRMSALALRPPVLSSSNAMMWDKRQLGTPTERIELPSIRQAVPEIQLRARQTEVEYRMENTSYSPTTGPRPLTSPEYVPSPPVNKRRKLSSEEGGEHELRDRTIPRRYRSPSRPFQRSQSVAHSPTSSAQQATTSSSAESWNGSSRNSPYIPPTSLPVMRSPAPFDTSSNRTDWRPTLPSLPTLTLDRAAGQAPRGHSGVHEYAFDSAQSSARTYPQMLTSAFDPPMSYQHPALPYGYQQTRGQSYSGPSIHPLSHDRTPFSNSHQNMYPGSGFSYNMSDSGSDSKQRKRRGNLPKETTDKLRSWFVAHLQHPYPTEDEKQDLMHQTGLQISMLLIMVSFATRN</sequence>